<evidence type="ECO:0000256" key="1">
    <source>
        <dbReference type="ARBA" id="ARBA00004370"/>
    </source>
</evidence>
<keyword evidence="2" id="KW-0472">Membrane</keyword>
<sequence>MKRYLSIFIFLLLWTVPAVVMAQKPKQKFSMSVLKDSLDGKLDMSDFLIDFHGFIPVPQLITEPALGSIGGVFTPIFIQPNKHQEPGRYIPPDVTAGFVGYTGNKSWGFGAVRIASLPKQHLKYRVAVFHGDVNMDFYRDFPVIGERELGFNLKTNGFFVSLLRQISDTELYMGLDYSFAHINARPDFGLNEVPSFLEDKELSSNISTISPDIQFDKRDNVFTPNKGVYLLSTYRINAKWTGSDYNYQKLNVAGYKFMQPTSKWVSGVRLEGVWQFGDPPFYAKPSIDMRGVPMARYQGDQVYMVETEQRYDFSLRWSGILIAGMAKAPSHEVSFSDADLVYNYGGGFRYLIARKFGLRTGIDVAWSNDDFGWYIVFGHAWNNRN</sequence>
<dbReference type="HOGENOM" id="CLU_046092_2_0_10"/>
<dbReference type="KEGG" id="evi:Echvi_2576"/>
<dbReference type="eggNOG" id="COG4775">
    <property type="taxonomic scope" value="Bacteria"/>
</dbReference>
<dbReference type="InterPro" id="IPR000184">
    <property type="entry name" value="Bac_surfAg_D15"/>
</dbReference>
<dbReference type="AlphaFoldDB" id="L0G0I3"/>
<comment type="subcellular location">
    <subcellularLocation>
        <location evidence="1">Membrane</location>
    </subcellularLocation>
</comment>
<dbReference type="PATRIC" id="fig|926556.3.peg.2717"/>
<name>L0G0I3_ECHVK</name>
<evidence type="ECO:0000313" key="4">
    <source>
        <dbReference type="EMBL" id="AGA78818.1"/>
    </source>
</evidence>
<proteinExistence type="predicted"/>
<dbReference type="OrthoDB" id="9771071at2"/>
<organism evidence="4 5">
    <name type="scientific">Echinicola vietnamensis (strain DSM 17526 / LMG 23754 / KMM 6221)</name>
    <dbReference type="NCBI Taxonomy" id="926556"/>
    <lineage>
        <taxon>Bacteria</taxon>
        <taxon>Pseudomonadati</taxon>
        <taxon>Bacteroidota</taxon>
        <taxon>Cytophagia</taxon>
        <taxon>Cytophagales</taxon>
        <taxon>Cyclobacteriaceae</taxon>
        <taxon>Echinicola</taxon>
    </lineage>
</organism>
<dbReference type="Proteomes" id="UP000010796">
    <property type="component" value="Chromosome"/>
</dbReference>
<dbReference type="STRING" id="926556.Echvi_2576"/>
<accession>L0G0I3</accession>
<keyword evidence="5" id="KW-1185">Reference proteome</keyword>
<feature type="domain" description="Bacterial surface antigen (D15)" evidence="3">
    <location>
        <begin position="150"/>
        <end position="274"/>
    </location>
</feature>
<gene>
    <name evidence="4" type="ordered locus">Echvi_2576</name>
</gene>
<evidence type="ECO:0000259" key="3">
    <source>
        <dbReference type="Pfam" id="PF01103"/>
    </source>
</evidence>
<evidence type="ECO:0000313" key="5">
    <source>
        <dbReference type="Proteomes" id="UP000010796"/>
    </source>
</evidence>
<reference evidence="5" key="1">
    <citation type="submission" date="2012-02" db="EMBL/GenBank/DDBJ databases">
        <title>The complete genome of Echinicola vietnamensis DSM 17526.</title>
        <authorList>
            <person name="Lucas S."/>
            <person name="Copeland A."/>
            <person name="Lapidus A."/>
            <person name="Glavina del Rio T."/>
            <person name="Dalin E."/>
            <person name="Tice H."/>
            <person name="Bruce D."/>
            <person name="Goodwin L."/>
            <person name="Pitluck S."/>
            <person name="Peters L."/>
            <person name="Ovchinnikova G."/>
            <person name="Teshima H."/>
            <person name="Kyrpides N."/>
            <person name="Mavromatis K."/>
            <person name="Ivanova N."/>
            <person name="Brettin T."/>
            <person name="Detter J.C."/>
            <person name="Han C."/>
            <person name="Larimer F."/>
            <person name="Land M."/>
            <person name="Hauser L."/>
            <person name="Markowitz V."/>
            <person name="Cheng J.-F."/>
            <person name="Hugenholtz P."/>
            <person name="Woyke T."/>
            <person name="Wu D."/>
            <person name="Brambilla E."/>
            <person name="Klenk H.-P."/>
            <person name="Eisen J.A."/>
        </authorList>
    </citation>
    <scope>NUCLEOTIDE SEQUENCE [LARGE SCALE GENOMIC DNA]</scope>
    <source>
        <strain evidence="5">DSM 17526 / LMG 23754 / KMM 6221</strain>
    </source>
</reference>
<dbReference type="Pfam" id="PF01103">
    <property type="entry name" value="Omp85"/>
    <property type="match status" value="1"/>
</dbReference>
<dbReference type="GO" id="GO:0019867">
    <property type="term" value="C:outer membrane"/>
    <property type="evidence" value="ECO:0007669"/>
    <property type="project" value="InterPro"/>
</dbReference>
<dbReference type="EMBL" id="CP003346">
    <property type="protein sequence ID" value="AGA78818.1"/>
    <property type="molecule type" value="Genomic_DNA"/>
</dbReference>
<protein>
    <submittedName>
        <fullName evidence="4">Outer membrane protein/protective antigen OMA87</fullName>
    </submittedName>
</protein>
<evidence type="ECO:0000256" key="2">
    <source>
        <dbReference type="ARBA" id="ARBA00023136"/>
    </source>
</evidence>
<dbReference type="Gene3D" id="2.40.160.50">
    <property type="entry name" value="membrane protein fhac: a member of the omp85/tpsb transporter family"/>
    <property type="match status" value="1"/>
</dbReference>